<dbReference type="Proteomes" id="UP000011566">
    <property type="component" value="Unassembled WGS sequence"/>
</dbReference>
<dbReference type="eggNOG" id="arCOG00159">
    <property type="taxonomic scope" value="Archaea"/>
</dbReference>
<dbReference type="PATRIC" id="fig|1132509.6.peg.2551"/>
<keyword evidence="2 7" id="KW-0813">Transport</keyword>
<evidence type="ECO:0000256" key="1">
    <source>
        <dbReference type="ARBA" id="ARBA00004651"/>
    </source>
</evidence>
<dbReference type="InterPro" id="IPR035906">
    <property type="entry name" value="MetI-like_sf"/>
</dbReference>
<keyword evidence="4 7" id="KW-0812">Transmembrane</keyword>
<feature type="domain" description="ABC transmembrane type-1" evidence="8">
    <location>
        <begin position="79"/>
        <end position="267"/>
    </location>
</feature>
<keyword evidence="10" id="KW-1185">Reference proteome</keyword>
<dbReference type="EMBL" id="AOMB01000032">
    <property type="protein sequence ID" value="EMA38015.1"/>
    <property type="molecule type" value="Genomic_DNA"/>
</dbReference>
<comment type="caution">
    <text evidence="9">The sequence shown here is derived from an EMBL/GenBank/DDBJ whole genome shotgun (WGS) entry which is preliminary data.</text>
</comment>
<keyword evidence="6 7" id="KW-0472">Membrane</keyword>
<gene>
    <name evidence="9" type="ORF">C447_11280</name>
</gene>
<feature type="transmembrane region" description="Helical" evidence="7">
    <location>
        <begin position="13"/>
        <end position="34"/>
    </location>
</feature>
<dbReference type="Pfam" id="PF00528">
    <property type="entry name" value="BPD_transp_1"/>
    <property type="match status" value="1"/>
</dbReference>
<feature type="transmembrane region" description="Helical" evidence="7">
    <location>
        <begin position="79"/>
        <end position="103"/>
    </location>
</feature>
<evidence type="ECO:0000313" key="9">
    <source>
        <dbReference type="EMBL" id="EMA38015.1"/>
    </source>
</evidence>
<keyword evidence="5 7" id="KW-1133">Transmembrane helix</keyword>
<dbReference type="PANTHER" id="PTHR43744:SF2">
    <property type="entry name" value="ARABINOOLIGOSACCHARIDES TRANSPORT SYSTEM PERMEASE PROTEIN ARAQ"/>
    <property type="match status" value="1"/>
</dbReference>
<dbReference type="OrthoDB" id="18784at2157"/>
<feature type="transmembrane region" description="Helical" evidence="7">
    <location>
        <begin position="202"/>
        <end position="222"/>
    </location>
</feature>
<dbReference type="AlphaFoldDB" id="M0M0Y3"/>
<evidence type="ECO:0000256" key="6">
    <source>
        <dbReference type="ARBA" id="ARBA00023136"/>
    </source>
</evidence>
<evidence type="ECO:0000256" key="3">
    <source>
        <dbReference type="ARBA" id="ARBA00022475"/>
    </source>
</evidence>
<evidence type="ECO:0000256" key="4">
    <source>
        <dbReference type="ARBA" id="ARBA00022692"/>
    </source>
</evidence>
<dbReference type="Gene3D" id="1.10.3720.10">
    <property type="entry name" value="MetI-like"/>
    <property type="match status" value="1"/>
</dbReference>
<organism evidence="9 10">
    <name type="scientific">Halococcus hamelinensis 100A6</name>
    <dbReference type="NCBI Taxonomy" id="1132509"/>
    <lineage>
        <taxon>Archaea</taxon>
        <taxon>Methanobacteriati</taxon>
        <taxon>Methanobacteriota</taxon>
        <taxon>Stenosarchaea group</taxon>
        <taxon>Halobacteria</taxon>
        <taxon>Halobacteriales</taxon>
        <taxon>Halococcaceae</taxon>
        <taxon>Halococcus</taxon>
    </lineage>
</organism>
<dbReference type="SUPFAM" id="SSF161098">
    <property type="entry name" value="MetI-like"/>
    <property type="match status" value="1"/>
</dbReference>
<dbReference type="CDD" id="cd06261">
    <property type="entry name" value="TM_PBP2"/>
    <property type="match status" value="1"/>
</dbReference>
<dbReference type="InterPro" id="IPR000515">
    <property type="entry name" value="MetI-like"/>
</dbReference>
<evidence type="ECO:0000259" key="8">
    <source>
        <dbReference type="PROSITE" id="PS50928"/>
    </source>
</evidence>
<comment type="similarity">
    <text evidence="7">Belongs to the binding-protein-dependent transport system permease family.</text>
</comment>
<evidence type="ECO:0000313" key="10">
    <source>
        <dbReference type="Proteomes" id="UP000011566"/>
    </source>
</evidence>
<evidence type="ECO:0000256" key="2">
    <source>
        <dbReference type="ARBA" id="ARBA00022448"/>
    </source>
</evidence>
<feature type="transmembrane region" description="Helical" evidence="7">
    <location>
        <begin position="115"/>
        <end position="137"/>
    </location>
</feature>
<dbReference type="RefSeq" id="WP_007693922.1">
    <property type="nucleotide sequence ID" value="NZ_AJRK01000427.1"/>
</dbReference>
<keyword evidence="3" id="KW-1003">Cell membrane</keyword>
<evidence type="ECO:0000256" key="7">
    <source>
        <dbReference type="RuleBase" id="RU363032"/>
    </source>
</evidence>
<feature type="transmembrane region" description="Helical" evidence="7">
    <location>
        <begin position="249"/>
        <end position="267"/>
    </location>
</feature>
<evidence type="ECO:0000256" key="5">
    <source>
        <dbReference type="ARBA" id="ARBA00022989"/>
    </source>
</evidence>
<dbReference type="PANTHER" id="PTHR43744">
    <property type="entry name" value="ABC TRANSPORTER PERMEASE PROTEIN MG189-RELATED-RELATED"/>
    <property type="match status" value="1"/>
</dbReference>
<name>M0M0Y3_9EURY</name>
<feature type="transmembrane region" description="Helical" evidence="7">
    <location>
        <begin position="143"/>
        <end position="164"/>
    </location>
</feature>
<proteinExistence type="inferred from homology"/>
<accession>M0M0Y3</accession>
<dbReference type="GO" id="GO:0005886">
    <property type="term" value="C:plasma membrane"/>
    <property type="evidence" value="ECO:0007669"/>
    <property type="project" value="UniProtKB-SubCell"/>
</dbReference>
<protein>
    <submittedName>
        <fullName evidence="9">Binding-protein-dependent transporters inner membrane component</fullName>
    </submittedName>
</protein>
<dbReference type="PROSITE" id="PS50928">
    <property type="entry name" value="ABC_TM1"/>
    <property type="match status" value="1"/>
</dbReference>
<reference evidence="9 10" key="1">
    <citation type="journal article" date="2014" name="PLoS Genet.">
        <title>Phylogenetically driven sequencing of extremely halophilic archaea reveals strategies for static and dynamic osmo-response.</title>
        <authorList>
            <person name="Becker E.A."/>
            <person name="Seitzer P.M."/>
            <person name="Tritt A."/>
            <person name="Larsen D."/>
            <person name="Krusor M."/>
            <person name="Yao A.I."/>
            <person name="Wu D."/>
            <person name="Madern D."/>
            <person name="Eisen J.A."/>
            <person name="Darling A.E."/>
            <person name="Facciotti M.T."/>
        </authorList>
    </citation>
    <scope>NUCLEOTIDE SEQUENCE [LARGE SCALE GENOMIC DNA]</scope>
    <source>
        <strain evidence="9 10">100A6</strain>
    </source>
</reference>
<dbReference type="GO" id="GO:0055085">
    <property type="term" value="P:transmembrane transport"/>
    <property type="evidence" value="ECO:0007669"/>
    <property type="project" value="InterPro"/>
</dbReference>
<sequence>MHEKARSEALWKFGGYGFVIAATMFVIVPIYWLLVASTLPQTEILGSAGSLPRLLPGTNFLDNAQALAGRQNANYYQSVINSVLVATVYTVLSLILCSMSGFAFAKYEFRFKEPIFLGILGTLIIPINLLVIPLFLLVSNVGLSNTFAAIILPWAAYPVGIFFMRQTMQSIPDSLLEAARMDGASEFQLYYRVALPTVRSGMAALSVILFLFQWNLFLWPLVVLQQDKFTIPVALTTIVSQQTPAFDQLMVAALIAIVPMLIVFVALQRHFVNGILAGAVKE</sequence>
<comment type="subcellular location">
    <subcellularLocation>
        <location evidence="1 7">Cell membrane</location>
        <topology evidence="1 7">Multi-pass membrane protein</topology>
    </subcellularLocation>
</comment>